<dbReference type="KEGG" id="cprv:CYPRO_1509"/>
<dbReference type="GO" id="GO:0016787">
    <property type="term" value="F:hydrolase activity"/>
    <property type="evidence" value="ECO:0007669"/>
    <property type="project" value="UniProtKB-KW"/>
</dbReference>
<evidence type="ECO:0000256" key="7">
    <source>
        <dbReference type="ARBA" id="ARBA00022842"/>
    </source>
</evidence>
<comment type="similarity">
    <text evidence="2 9">Belongs to the CRISPR-associated endoribonuclease Cas2 protein family.</text>
</comment>
<keyword evidence="6 9" id="KW-0378">Hydrolase</keyword>
<dbReference type="Pfam" id="PF09827">
    <property type="entry name" value="CRISPR_Cas2"/>
    <property type="match status" value="1"/>
</dbReference>
<organism evidence="10 11">
    <name type="scientific">Cyclonatronum proteinivorum</name>
    <dbReference type="NCBI Taxonomy" id="1457365"/>
    <lineage>
        <taxon>Bacteria</taxon>
        <taxon>Pseudomonadati</taxon>
        <taxon>Balneolota</taxon>
        <taxon>Balneolia</taxon>
        <taxon>Balneolales</taxon>
        <taxon>Cyclonatronaceae</taxon>
        <taxon>Cyclonatronum</taxon>
    </lineage>
</organism>
<comment type="subunit">
    <text evidence="9">Homodimer, forms a heterotetramer with a Cas1 homodimer.</text>
</comment>
<dbReference type="HAMAP" id="MF_01471">
    <property type="entry name" value="Cas2"/>
    <property type="match status" value="1"/>
</dbReference>
<sequence length="112" mass="13106">MSYSRLNAYETMWLFVTFDLPVTTDKYMKAANKFRQNLKHDGFQRFQLSVYARHCGSRESAESHIETVKDLVPKEGFVSIITLTDKQYGQIVNIWGAKEERLPPPPQQLEFF</sequence>
<evidence type="ECO:0000256" key="3">
    <source>
        <dbReference type="ARBA" id="ARBA00022722"/>
    </source>
</evidence>
<proteinExistence type="inferred from homology"/>
<evidence type="ECO:0000256" key="9">
    <source>
        <dbReference type="HAMAP-Rule" id="MF_01471"/>
    </source>
</evidence>
<evidence type="ECO:0000313" key="11">
    <source>
        <dbReference type="Proteomes" id="UP000254808"/>
    </source>
</evidence>
<dbReference type="InterPro" id="IPR019199">
    <property type="entry name" value="Virulence_VapD/CRISPR_Cas2"/>
</dbReference>
<dbReference type="Proteomes" id="UP000254808">
    <property type="component" value="Chromosome"/>
</dbReference>
<dbReference type="EMBL" id="CP027806">
    <property type="protein sequence ID" value="AXJ00765.1"/>
    <property type="molecule type" value="Genomic_DNA"/>
</dbReference>
<dbReference type="AlphaFoldDB" id="A0A345UJW3"/>
<keyword evidence="7 9" id="KW-0460">Magnesium</keyword>
<dbReference type="GO" id="GO:0043571">
    <property type="term" value="P:maintenance of CRISPR repeat elements"/>
    <property type="evidence" value="ECO:0007669"/>
    <property type="project" value="UniProtKB-UniRule"/>
</dbReference>
<feature type="binding site" evidence="9">
    <location>
        <position position="19"/>
    </location>
    <ligand>
        <name>Mg(2+)</name>
        <dbReference type="ChEBI" id="CHEBI:18420"/>
        <note>catalytic</note>
    </ligand>
</feature>
<protein>
    <recommendedName>
        <fullName evidence="9">CRISPR-associated endoribonuclease Cas2</fullName>
        <ecNumber evidence="9">3.1.-.-</ecNumber>
    </recommendedName>
</protein>
<comment type="function">
    <text evidence="9">CRISPR (clustered regularly interspaced short palindromic repeat), is an adaptive immune system that provides protection against mobile genetic elements (viruses, transposable elements and conjugative plasmids). CRISPR clusters contain sequences complementary to antecedent mobile elements and target invading nucleic acids. CRISPR clusters are transcribed and processed into CRISPR RNA (crRNA). Functions as a ssRNA-specific endoribonuclease. Involved in the integration of spacer DNA into the CRISPR cassette.</text>
</comment>
<evidence type="ECO:0000256" key="5">
    <source>
        <dbReference type="ARBA" id="ARBA00022759"/>
    </source>
</evidence>
<dbReference type="InterPro" id="IPR021127">
    <property type="entry name" value="CRISPR_associated_Cas2"/>
</dbReference>
<evidence type="ECO:0000256" key="1">
    <source>
        <dbReference type="ARBA" id="ARBA00001946"/>
    </source>
</evidence>
<keyword evidence="5 9" id="KW-0255">Endonuclease</keyword>
<gene>
    <name evidence="9" type="primary">cas2</name>
    <name evidence="10" type="ORF">CYPRO_1509</name>
</gene>
<keyword evidence="4 9" id="KW-0479">Metal-binding</keyword>
<dbReference type="GO" id="GO:0004521">
    <property type="term" value="F:RNA endonuclease activity"/>
    <property type="evidence" value="ECO:0007669"/>
    <property type="project" value="InterPro"/>
</dbReference>
<dbReference type="RefSeq" id="WP_114984026.1">
    <property type="nucleotide sequence ID" value="NZ_CP027806.1"/>
</dbReference>
<dbReference type="GO" id="GO:0046872">
    <property type="term" value="F:metal ion binding"/>
    <property type="evidence" value="ECO:0007669"/>
    <property type="project" value="UniProtKB-UniRule"/>
</dbReference>
<dbReference type="NCBIfam" id="TIGR01573">
    <property type="entry name" value="cas2"/>
    <property type="match status" value="1"/>
</dbReference>
<dbReference type="SUPFAM" id="SSF143430">
    <property type="entry name" value="TTP0101/SSO1404-like"/>
    <property type="match status" value="1"/>
</dbReference>
<keyword evidence="11" id="KW-1185">Reference proteome</keyword>
<evidence type="ECO:0000256" key="2">
    <source>
        <dbReference type="ARBA" id="ARBA00009959"/>
    </source>
</evidence>
<name>A0A345UJW3_9BACT</name>
<comment type="cofactor">
    <cofactor evidence="1 9">
        <name>Mg(2+)</name>
        <dbReference type="ChEBI" id="CHEBI:18420"/>
    </cofactor>
</comment>
<reference evidence="10 11" key="1">
    <citation type="submission" date="2018-03" db="EMBL/GenBank/DDBJ databases">
        <title>Phenotypic and genomic properties of Cyclonatronum proteinivorum gen. nov., sp. nov., a haloalkaliphilic bacteroidete from soda lakes possessing Na+-translocating rhodopsin.</title>
        <authorList>
            <person name="Toshchakov S.V."/>
            <person name="Korzhenkov A."/>
            <person name="Samarov N.I."/>
            <person name="Kublanov I.V."/>
            <person name="Muntyan M.S."/>
            <person name="Sorokin D.Y."/>
        </authorList>
    </citation>
    <scope>NUCLEOTIDE SEQUENCE [LARGE SCALE GENOMIC DNA]</scope>
    <source>
        <strain evidence="10 11">Omega</strain>
    </source>
</reference>
<dbReference type="GO" id="GO:0051607">
    <property type="term" value="P:defense response to virus"/>
    <property type="evidence" value="ECO:0007669"/>
    <property type="project" value="UniProtKB-UniRule"/>
</dbReference>
<keyword evidence="8 9" id="KW-0051">Antiviral defense</keyword>
<accession>A0A345UJW3</accession>
<dbReference type="OrthoDB" id="9791737at2"/>
<evidence type="ECO:0000256" key="4">
    <source>
        <dbReference type="ARBA" id="ARBA00022723"/>
    </source>
</evidence>
<evidence type="ECO:0000256" key="6">
    <source>
        <dbReference type="ARBA" id="ARBA00022801"/>
    </source>
</evidence>
<keyword evidence="3 9" id="KW-0540">Nuclease</keyword>
<evidence type="ECO:0000256" key="8">
    <source>
        <dbReference type="ARBA" id="ARBA00023118"/>
    </source>
</evidence>
<evidence type="ECO:0000313" key="10">
    <source>
        <dbReference type="EMBL" id="AXJ00765.1"/>
    </source>
</evidence>
<dbReference type="EC" id="3.1.-.-" evidence="9"/>